<sequence>MSLRYGLKEYKVGNPCKVLISGYSYQAVIQRDLGDSVEVSTEKGVSVVPKSNTFSCSYYWYKDNV</sequence>
<name>A0A2H4YF75_9CAUD</name>
<keyword evidence="2" id="KW-1185">Reference proteome</keyword>
<reference evidence="1 2" key="1">
    <citation type="submission" date="2017-10" db="EMBL/GenBank/DDBJ databases">
        <title>Antibacterial composition for extension of chilled fish shelf life and decreasing of risk of food-borne infections, bacteriophage strains for its preparation.</title>
        <authorList>
            <person name="Zulkarneev E.R."/>
            <person name="Aleshkin A.V."/>
            <person name="Rubalsky O.V."/>
            <person name="Kiseleva I.A."/>
            <person name="Rubalskii E.O."/>
            <person name="Lebedev S.N."/>
        </authorList>
    </citation>
    <scope>NUCLEOTIDE SEQUENCE [LARGE SCALE GENOMIC DNA]</scope>
</reference>
<evidence type="ECO:0000313" key="1">
    <source>
        <dbReference type="EMBL" id="AUE22821.1"/>
    </source>
</evidence>
<proteinExistence type="predicted"/>
<protein>
    <submittedName>
        <fullName evidence="1">Uncharacterized protein</fullName>
    </submittedName>
</protein>
<evidence type="ECO:0000313" key="2">
    <source>
        <dbReference type="Proteomes" id="UP000240934"/>
    </source>
</evidence>
<organism evidence="1 2">
    <name type="scientific">Aeromonas phage Ah1</name>
    <dbReference type="NCBI Taxonomy" id="2053701"/>
    <lineage>
        <taxon>Viruses</taxon>
        <taxon>Duplodnaviria</taxon>
        <taxon>Heunggongvirae</taxon>
        <taxon>Uroviricota</taxon>
        <taxon>Caudoviricetes</taxon>
        <taxon>Pantevenvirales</taxon>
        <taxon>Straboviridae</taxon>
        <taxon>Cinqassovirus</taxon>
        <taxon>Cinqassovirus ah1</taxon>
    </lineage>
</organism>
<dbReference type="Proteomes" id="UP000240934">
    <property type="component" value="Segment"/>
</dbReference>
<dbReference type="EMBL" id="MG250483">
    <property type="protein sequence ID" value="AUE22821.1"/>
    <property type="molecule type" value="Genomic_DNA"/>
</dbReference>
<gene>
    <name evidence="1" type="ORF">Ah1_00303</name>
</gene>
<accession>A0A2H4YF75</accession>